<name>A0A9W9NEN4_9EURO</name>
<evidence type="ECO:0000256" key="1">
    <source>
        <dbReference type="SAM" id="SignalP"/>
    </source>
</evidence>
<evidence type="ECO:0000313" key="3">
    <source>
        <dbReference type="Proteomes" id="UP001150904"/>
    </source>
</evidence>
<keyword evidence="1" id="KW-0732">Signal</keyword>
<organism evidence="2 3">
    <name type="scientific">Penicillium cinerascens</name>
    <dbReference type="NCBI Taxonomy" id="70096"/>
    <lineage>
        <taxon>Eukaryota</taxon>
        <taxon>Fungi</taxon>
        <taxon>Dikarya</taxon>
        <taxon>Ascomycota</taxon>
        <taxon>Pezizomycotina</taxon>
        <taxon>Eurotiomycetes</taxon>
        <taxon>Eurotiomycetidae</taxon>
        <taxon>Eurotiales</taxon>
        <taxon>Aspergillaceae</taxon>
        <taxon>Penicillium</taxon>
    </lineage>
</organism>
<dbReference type="RefSeq" id="XP_058313075.1">
    <property type="nucleotide sequence ID" value="XM_058447664.1"/>
</dbReference>
<dbReference type="OrthoDB" id="4368505at2759"/>
<proteinExistence type="predicted"/>
<sequence>MKFFIAVLALAATAIASSLSEDGAKICGEDQTVVCSGNGVGKLISLGSVGEGIAGESCSPGNIYCCSKKYVSEFGLVDVGLNLQCTLNRVG</sequence>
<reference evidence="2" key="1">
    <citation type="submission" date="2022-12" db="EMBL/GenBank/DDBJ databases">
        <authorList>
            <person name="Petersen C."/>
        </authorList>
    </citation>
    <scope>NUCLEOTIDE SEQUENCE</scope>
    <source>
        <strain evidence="2">IBT 15544</strain>
    </source>
</reference>
<protein>
    <recommendedName>
        <fullName evidence="4">Hydrophobin</fullName>
    </recommendedName>
</protein>
<dbReference type="GeneID" id="83174964"/>
<evidence type="ECO:0000313" key="2">
    <source>
        <dbReference type="EMBL" id="KAJ5218502.1"/>
    </source>
</evidence>
<accession>A0A9W9NEN4</accession>
<evidence type="ECO:0008006" key="4">
    <source>
        <dbReference type="Google" id="ProtNLM"/>
    </source>
</evidence>
<feature type="signal peptide" evidence="1">
    <location>
        <begin position="1"/>
        <end position="20"/>
    </location>
</feature>
<dbReference type="AlphaFoldDB" id="A0A9W9NEN4"/>
<gene>
    <name evidence="2" type="ORF">N7498_000601</name>
</gene>
<feature type="chain" id="PRO_5040866221" description="Hydrophobin" evidence="1">
    <location>
        <begin position="21"/>
        <end position="91"/>
    </location>
</feature>
<dbReference type="EMBL" id="JAPQKR010000004">
    <property type="protein sequence ID" value="KAJ5218502.1"/>
    <property type="molecule type" value="Genomic_DNA"/>
</dbReference>
<comment type="caution">
    <text evidence="2">The sequence shown here is derived from an EMBL/GenBank/DDBJ whole genome shotgun (WGS) entry which is preliminary data.</text>
</comment>
<keyword evidence="3" id="KW-1185">Reference proteome</keyword>
<reference evidence="2" key="2">
    <citation type="journal article" date="2023" name="IMA Fungus">
        <title>Comparative genomic study of the Penicillium genus elucidates a diverse pangenome and 15 lateral gene transfer events.</title>
        <authorList>
            <person name="Petersen C."/>
            <person name="Sorensen T."/>
            <person name="Nielsen M.R."/>
            <person name="Sondergaard T.E."/>
            <person name="Sorensen J.L."/>
            <person name="Fitzpatrick D.A."/>
            <person name="Frisvad J.C."/>
            <person name="Nielsen K.L."/>
        </authorList>
    </citation>
    <scope>NUCLEOTIDE SEQUENCE</scope>
    <source>
        <strain evidence="2">IBT 15544</strain>
    </source>
</reference>
<dbReference type="Proteomes" id="UP001150904">
    <property type="component" value="Unassembled WGS sequence"/>
</dbReference>